<evidence type="ECO:0000256" key="5">
    <source>
        <dbReference type="ARBA" id="ARBA00022490"/>
    </source>
</evidence>
<evidence type="ECO:0000256" key="4">
    <source>
        <dbReference type="ARBA" id="ARBA00013673"/>
    </source>
</evidence>
<name>A0A495DDX5_9PROT</name>
<organism evidence="15 16">
    <name type="scientific">Maricaulis maris</name>
    <dbReference type="NCBI Taxonomy" id="74318"/>
    <lineage>
        <taxon>Bacteria</taxon>
        <taxon>Pseudomonadati</taxon>
        <taxon>Pseudomonadota</taxon>
        <taxon>Alphaproteobacteria</taxon>
        <taxon>Maricaulales</taxon>
        <taxon>Maricaulaceae</taxon>
        <taxon>Maricaulis</taxon>
    </lineage>
</organism>
<dbReference type="EC" id="2.1.1.193" evidence="3 12"/>
<protein>
    <recommendedName>
        <fullName evidence="4 12">Ribosomal RNA small subunit methyltransferase E</fullName>
        <ecNumber evidence="3 12">2.1.1.193</ecNumber>
    </recommendedName>
</protein>
<proteinExistence type="inferred from homology"/>
<evidence type="ECO:0000256" key="6">
    <source>
        <dbReference type="ARBA" id="ARBA00022552"/>
    </source>
</evidence>
<keyword evidence="8 12" id="KW-0808">Transferase</keyword>
<evidence type="ECO:0000256" key="2">
    <source>
        <dbReference type="ARBA" id="ARBA00005528"/>
    </source>
</evidence>
<comment type="function">
    <text evidence="10 12">Specifically methylates the N3 position of the uracil ring of uridine 1498 (m3U1498) in 16S rRNA. Acts on the fully assembled 30S ribosomal subunit.</text>
</comment>
<feature type="domain" description="Ribosomal RNA small subunit methyltransferase E methyltransferase" evidence="13">
    <location>
        <begin position="79"/>
        <end position="247"/>
    </location>
</feature>
<dbReference type="NCBIfam" id="TIGR00046">
    <property type="entry name" value="RsmE family RNA methyltransferase"/>
    <property type="match status" value="1"/>
</dbReference>
<dbReference type="NCBIfam" id="NF008696">
    <property type="entry name" value="PRK11713.3-5"/>
    <property type="match status" value="1"/>
</dbReference>
<dbReference type="RefSeq" id="WP_121210800.1">
    <property type="nucleotide sequence ID" value="NZ_RBIM01000003.1"/>
</dbReference>
<dbReference type="Gene3D" id="2.40.240.20">
    <property type="entry name" value="Hypothetical PUA domain-like, domain 1"/>
    <property type="match status" value="1"/>
</dbReference>
<dbReference type="EMBL" id="RBIM01000003">
    <property type="protein sequence ID" value="RKR00473.1"/>
    <property type="molecule type" value="Genomic_DNA"/>
</dbReference>
<dbReference type="InterPro" id="IPR015947">
    <property type="entry name" value="PUA-like_sf"/>
</dbReference>
<dbReference type="PANTHER" id="PTHR30027">
    <property type="entry name" value="RIBOSOMAL RNA SMALL SUBUNIT METHYLTRANSFERASE E"/>
    <property type="match status" value="1"/>
</dbReference>
<gene>
    <name evidence="15" type="ORF">C7435_1681</name>
</gene>
<dbReference type="InterPro" id="IPR029028">
    <property type="entry name" value="Alpha/beta_knot_MTases"/>
</dbReference>
<evidence type="ECO:0000256" key="8">
    <source>
        <dbReference type="ARBA" id="ARBA00022679"/>
    </source>
</evidence>
<dbReference type="Pfam" id="PF04452">
    <property type="entry name" value="Methyltrans_RNA"/>
    <property type="match status" value="1"/>
</dbReference>
<dbReference type="GO" id="GO:0005737">
    <property type="term" value="C:cytoplasm"/>
    <property type="evidence" value="ECO:0007669"/>
    <property type="project" value="UniProtKB-SubCell"/>
</dbReference>
<dbReference type="InterPro" id="IPR029026">
    <property type="entry name" value="tRNA_m1G_MTases_N"/>
</dbReference>
<keyword evidence="9 12" id="KW-0949">S-adenosyl-L-methionine</keyword>
<dbReference type="Gene3D" id="3.40.1280.10">
    <property type="match status" value="1"/>
</dbReference>
<dbReference type="InterPro" id="IPR006700">
    <property type="entry name" value="RsmE"/>
</dbReference>
<evidence type="ECO:0000256" key="9">
    <source>
        <dbReference type="ARBA" id="ARBA00022691"/>
    </source>
</evidence>
<evidence type="ECO:0000256" key="1">
    <source>
        <dbReference type="ARBA" id="ARBA00004496"/>
    </source>
</evidence>
<comment type="similarity">
    <text evidence="2 12">Belongs to the RNA methyltransferase RsmE family.</text>
</comment>
<dbReference type="AlphaFoldDB" id="A0A495DDX5"/>
<evidence type="ECO:0000256" key="12">
    <source>
        <dbReference type="PIRNR" id="PIRNR015601"/>
    </source>
</evidence>
<dbReference type="InterPro" id="IPR046887">
    <property type="entry name" value="RsmE_PUA-like"/>
</dbReference>
<evidence type="ECO:0000259" key="13">
    <source>
        <dbReference type="Pfam" id="PF04452"/>
    </source>
</evidence>
<reference evidence="15 16" key="1">
    <citation type="submission" date="2018-10" db="EMBL/GenBank/DDBJ databases">
        <title>Genomic Encyclopedia of Type Strains, Phase IV (KMG-IV): sequencing the most valuable type-strain genomes for metagenomic binning, comparative biology and taxonomic classification.</title>
        <authorList>
            <person name="Goeker M."/>
        </authorList>
    </citation>
    <scope>NUCLEOTIDE SEQUENCE [LARGE SCALE GENOMIC DNA]</scope>
    <source>
        <strain evidence="15 16">DSM 4734</strain>
    </source>
</reference>
<comment type="catalytic activity">
    <reaction evidence="11 12">
        <text>uridine(1498) in 16S rRNA + S-adenosyl-L-methionine = N(3)-methyluridine(1498) in 16S rRNA + S-adenosyl-L-homocysteine + H(+)</text>
        <dbReference type="Rhea" id="RHEA:42920"/>
        <dbReference type="Rhea" id="RHEA-COMP:10283"/>
        <dbReference type="Rhea" id="RHEA-COMP:10284"/>
        <dbReference type="ChEBI" id="CHEBI:15378"/>
        <dbReference type="ChEBI" id="CHEBI:57856"/>
        <dbReference type="ChEBI" id="CHEBI:59789"/>
        <dbReference type="ChEBI" id="CHEBI:65315"/>
        <dbReference type="ChEBI" id="CHEBI:74502"/>
        <dbReference type="EC" id="2.1.1.193"/>
    </reaction>
</comment>
<dbReference type="SUPFAM" id="SSF88697">
    <property type="entry name" value="PUA domain-like"/>
    <property type="match status" value="1"/>
</dbReference>
<dbReference type="SUPFAM" id="SSF75217">
    <property type="entry name" value="alpha/beta knot"/>
    <property type="match status" value="1"/>
</dbReference>
<feature type="domain" description="Ribosomal RNA small subunit methyltransferase E PUA-like" evidence="14">
    <location>
        <begin position="21"/>
        <end position="66"/>
    </location>
</feature>
<dbReference type="Pfam" id="PF20260">
    <property type="entry name" value="PUA_4"/>
    <property type="match status" value="1"/>
</dbReference>
<dbReference type="InterPro" id="IPR046886">
    <property type="entry name" value="RsmE_MTase_dom"/>
</dbReference>
<evidence type="ECO:0000256" key="3">
    <source>
        <dbReference type="ARBA" id="ARBA00012328"/>
    </source>
</evidence>
<dbReference type="PIRSF" id="PIRSF015601">
    <property type="entry name" value="MTase_slr0722"/>
    <property type="match status" value="1"/>
</dbReference>
<evidence type="ECO:0000259" key="14">
    <source>
        <dbReference type="Pfam" id="PF20260"/>
    </source>
</evidence>
<sequence>MSTDPRLFLDVPLSVGAAVPLSREDAHYLINVMRRGEGDVVRVFNGTDGEWSAVIAHASKKAAALTVGEQTRPQLGVPDLWLLFAPVKRTKTELIIEKATELGVAAICPVTTARTQSDRIRFDRLQAIAKEAAEQTERLDLPEIRDVEKLDQVLDAWPADRVIIFCDESGDEADEAWGGARGRGQPMATALDGVGGRPAAILIGPEGGFSPAERERLRALDHVIPVTLGPRILRAETAAIAALTIWQSACGDWR</sequence>
<dbReference type="OrthoDB" id="9815641at2"/>
<evidence type="ECO:0000313" key="16">
    <source>
        <dbReference type="Proteomes" id="UP000273675"/>
    </source>
</evidence>
<evidence type="ECO:0000256" key="10">
    <source>
        <dbReference type="ARBA" id="ARBA00025699"/>
    </source>
</evidence>
<evidence type="ECO:0000256" key="11">
    <source>
        <dbReference type="ARBA" id="ARBA00047944"/>
    </source>
</evidence>
<dbReference type="GO" id="GO:0070042">
    <property type="term" value="F:rRNA (uridine-N3-)-methyltransferase activity"/>
    <property type="evidence" value="ECO:0007669"/>
    <property type="project" value="TreeGrafter"/>
</dbReference>
<comment type="caution">
    <text evidence="15">The sequence shown here is derived from an EMBL/GenBank/DDBJ whole genome shotgun (WGS) entry which is preliminary data.</text>
</comment>
<keyword evidence="7 12" id="KW-0489">Methyltransferase</keyword>
<accession>A0A495DDX5</accession>
<keyword evidence="6 12" id="KW-0698">rRNA processing</keyword>
<dbReference type="GO" id="GO:0070475">
    <property type="term" value="P:rRNA base methylation"/>
    <property type="evidence" value="ECO:0007669"/>
    <property type="project" value="TreeGrafter"/>
</dbReference>
<dbReference type="CDD" id="cd18084">
    <property type="entry name" value="RsmE-like"/>
    <property type="match status" value="1"/>
</dbReference>
<dbReference type="PANTHER" id="PTHR30027:SF3">
    <property type="entry name" value="16S RRNA (URACIL(1498)-N(3))-METHYLTRANSFERASE"/>
    <property type="match status" value="1"/>
</dbReference>
<comment type="subcellular location">
    <subcellularLocation>
        <location evidence="1 12">Cytoplasm</location>
    </subcellularLocation>
</comment>
<dbReference type="Proteomes" id="UP000273675">
    <property type="component" value="Unassembled WGS sequence"/>
</dbReference>
<evidence type="ECO:0000313" key="15">
    <source>
        <dbReference type="EMBL" id="RKR00473.1"/>
    </source>
</evidence>
<keyword evidence="5 12" id="KW-0963">Cytoplasm</keyword>
<evidence type="ECO:0000256" key="7">
    <source>
        <dbReference type="ARBA" id="ARBA00022603"/>
    </source>
</evidence>